<keyword evidence="9 21" id="KW-0444">Lipid biosynthesis</keyword>
<keyword evidence="10 21" id="KW-0808">Transferase</keyword>
<keyword evidence="15 21" id="KW-0496">Mitochondrion</keyword>
<sequence>MRLNRVLQLMKTEVTLNGKESFYSRILKCFPGNMSLVFSYGSGVFPQTAGESPTSNMLDFVFVVDDAKKWHSENLQRNRTHYSAIMRNAGVERITNVMQNYGASVYYNTNIHMLGRTLKYGVVAKDCLVKDLTTWDKLYIAGRLHKPVHIAHHNFENSPELLAGLKTNLIGAVLTSLIILPETFSERELFETITGLSYMGDFRMTFGEDKKKVAKIVQSNYERFQQLYYPVLEGICETSFSQSPSSQSFIYWKRNSGIIDQDKSPTVQHNHLKRLPITVQLQVCRIFDIQAKHIRDVEEILKSVARYPDSADVVQQAVTNIVQRQSKGQSLKGILTAGPWTSIKYSANKIKKMVASMSFKRPVSKTI</sequence>
<accession>A0A6F9DVA2</accession>
<protein>
    <recommendedName>
        <fullName evidence="8 21">Phosphatidate cytidylyltransferase, mitochondrial</fullName>
        <ecNumber evidence="7 21">2.7.7.41</ecNumber>
    </recommendedName>
    <alternativeName>
        <fullName evidence="19 21">CDP-diacylglycerol synthase</fullName>
    </alternativeName>
    <alternativeName>
        <fullName evidence="20 21">Mitochondrial translocator assembly and maintenance protein 41 homolog</fullName>
    </alternativeName>
</protein>
<evidence type="ECO:0000256" key="20">
    <source>
        <dbReference type="ARBA" id="ARBA00031502"/>
    </source>
</evidence>
<comment type="function">
    <text evidence="2 21">Catalyzes the conversion of phosphatidic acid (PA) to CDP-diacylglycerol (CDP-DAG), an essential intermediate in the synthesis of phosphatidylglycerol, cardiolipin and phosphatidylinositol.</text>
</comment>
<keyword evidence="17 21" id="KW-0594">Phospholipid biosynthesis</keyword>
<dbReference type="Pfam" id="PF09139">
    <property type="entry name" value="Tam41_Mmp37"/>
    <property type="match status" value="1"/>
</dbReference>
<dbReference type="GO" id="GO:0016024">
    <property type="term" value="P:CDP-diacylglycerol biosynthetic process"/>
    <property type="evidence" value="ECO:0007669"/>
    <property type="project" value="UniProtKB-UniRule"/>
</dbReference>
<evidence type="ECO:0000256" key="18">
    <source>
        <dbReference type="ARBA" id="ARBA00023264"/>
    </source>
</evidence>
<evidence type="ECO:0000256" key="8">
    <source>
        <dbReference type="ARBA" id="ARBA00018337"/>
    </source>
</evidence>
<evidence type="ECO:0000256" key="21">
    <source>
        <dbReference type="PIRNR" id="PIRNR028840"/>
    </source>
</evidence>
<evidence type="ECO:0000256" key="16">
    <source>
        <dbReference type="ARBA" id="ARBA00023136"/>
    </source>
</evidence>
<organism evidence="22">
    <name type="scientific">Phallusia mammillata</name>
    <dbReference type="NCBI Taxonomy" id="59560"/>
    <lineage>
        <taxon>Eukaryota</taxon>
        <taxon>Metazoa</taxon>
        <taxon>Chordata</taxon>
        <taxon>Tunicata</taxon>
        <taxon>Ascidiacea</taxon>
        <taxon>Phlebobranchia</taxon>
        <taxon>Ascidiidae</taxon>
        <taxon>Phallusia</taxon>
    </lineage>
</organism>
<evidence type="ECO:0000256" key="6">
    <source>
        <dbReference type="ARBA" id="ARBA00005458"/>
    </source>
</evidence>
<keyword evidence="13 21" id="KW-0460">Magnesium</keyword>
<keyword evidence="14 21" id="KW-0443">Lipid metabolism</keyword>
<evidence type="ECO:0000256" key="7">
    <source>
        <dbReference type="ARBA" id="ARBA00012487"/>
    </source>
</evidence>
<comment type="pathway">
    <text evidence="5">Lipid metabolism.</text>
</comment>
<evidence type="ECO:0000256" key="2">
    <source>
        <dbReference type="ARBA" id="ARBA00003203"/>
    </source>
</evidence>
<evidence type="ECO:0000256" key="14">
    <source>
        <dbReference type="ARBA" id="ARBA00023098"/>
    </source>
</evidence>
<evidence type="ECO:0000256" key="10">
    <source>
        <dbReference type="ARBA" id="ARBA00022679"/>
    </source>
</evidence>
<keyword evidence="12 21" id="KW-0999">Mitochondrion inner membrane</keyword>
<dbReference type="GO" id="GO:0004605">
    <property type="term" value="F:phosphatidate cytidylyltransferase activity"/>
    <property type="evidence" value="ECO:0007669"/>
    <property type="project" value="UniProtKB-UniRule"/>
</dbReference>
<evidence type="ECO:0000256" key="12">
    <source>
        <dbReference type="ARBA" id="ARBA00022792"/>
    </source>
</evidence>
<evidence type="ECO:0000256" key="3">
    <source>
        <dbReference type="ARBA" id="ARBA00004443"/>
    </source>
</evidence>
<evidence type="ECO:0000256" key="19">
    <source>
        <dbReference type="ARBA" id="ARBA00029893"/>
    </source>
</evidence>
<dbReference type="UniPathway" id="UPA00557">
    <property type="reaction ID" value="UER00614"/>
</dbReference>
<evidence type="ECO:0000256" key="15">
    <source>
        <dbReference type="ARBA" id="ARBA00023128"/>
    </source>
</evidence>
<evidence type="ECO:0000313" key="22">
    <source>
        <dbReference type="EMBL" id="CAB3266805.1"/>
    </source>
</evidence>
<comment type="pathway">
    <text evidence="4 21">Phospholipid metabolism; CDP-diacylglycerol biosynthesis; CDP-diacylglycerol from sn-glycerol 3-phosphate: step 3/3.</text>
</comment>
<evidence type="ECO:0000256" key="4">
    <source>
        <dbReference type="ARBA" id="ARBA00005119"/>
    </source>
</evidence>
<dbReference type="PANTHER" id="PTHR13619:SF0">
    <property type="entry name" value="PHOSPHATIDATE CYTIDYLYLTRANSFERASE, MITOCHONDRIAL"/>
    <property type="match status" value="1"/>
</dbReference>
<gene>
    <name evidence="22" type="primary">Tamm41</name>
</gene>
<dbReference type="EC" id="2.7.7.41" evidence="7 21"/>
<dbReference type="GO" id="GO:0032049">
    <property type="term" value="P:cardiolipin biosynthetic process"/>
    <property type="evidence" value="ECO:0007669"/>
    <property type="project" value="UniProtKB-UniRule"/>
</dbReference>
<dbReference type="PANTHER" id="PTHR13619">
    <property type="entry name" value="PHOSPHATIDATE CYTIDYLYLTRANSFERASE, MITOCHONDRIAL"/>
    <property type="match status" value="1"/>
</dbReference>
<comment type="catalytic activity">
    <reaction evidence="21">
        <text>a 1,2-diacyl-sn-glycero-3-phosphate + CTP + H(+) = a CDP-1,2-diacyl-sn-glycerol + diphosphate</text>
        <dbReference type="Rhea" id="RHEA:16229"/>
        <dbReference type="ChEBI" id="CHEBI:15378"/>
        <dbReference type="ChEBI" id="CHEBI:33019"/>
        <dbReference type="ChEBI" id="CHEBI:37563"/>
        <dbReference type="ChEBI" id="CHEBI:58332"/>
        <dbReference type="ChEBI" id="CHEBI:58608"/>
        <dbReference type="EC" id="2.7.7.41"/>
    </reaction>
</comment>
<comment type="subcellular location">
    <subcellularLocation>
        <location evidence="3 21">Mitochondrion inner membrane</location>
        <topology evidence="3 21">Peripheral membrane protein</topology>
        <orientation evidence="3 21">Matrix side</orientation>
    </subcellularLocation>
</comment>
<dbReference type="PIRSF" id="PIRSF028840">
    <property type="entry name" value="Mmp37"/>
    <property type="match status" value="1"/>
</dbReference>
<keyword evidence="11 21" id="KW-0548">Nucleotidyltransferase</keyword>
<evidence type="ECO:0000256" key="1">
    <source>
        <dbReference type="ARBA" id="ARBA00001946"/>
    </source>
</evidence>
<evidence type="ECO:0000256" key="9">
    <source>
        <dbReference type="ARBA" id="ARBA00022516"/>
    </source>
</evidence>
<name>A0A6F9DVA2_9ASCI</name>
<dbReference type="AlphaFoldDB" id="A0A6F9DVA2"/>
<keyword evidence="18 21" id="KW-1208">Phospholipid metabolism</keyword>
<dbReference type="GO" id="GO:0005743">
    <property type="term" value="C:mitochondrial inner membrane"/>
    <property type="evidence" value="ECO:0007669"/>
    <property type="project" value="UniProtKB-SubCell"/>
</dbReference>
<keyword evidence="16 21" id="KW-0472">Membrane</keyword>
<evidence type="ECO:0000256" key="17">
    <source>
        <dbReference type="ARBA" id="ARBA00023209"/>
    </source>
</evidence>
<reference evidence="22" key="1">
    <citation type="submission" date="2020-04" db="EMBL/GenBank/DDBJ databases">
        <authorList>
            <person name="Neveu A P."/>
        </authorList>
    </citation>
    <scope>NUCLEOTIDE SEQUENCE</scope>
    <source>
        <tissue evidence="22">Whole embryo</tissue>
    </source>
</reference>
<comment type="cofactor">
    <cofactor evidence="1 21">
        <name>Mg(2+)</name>
        <dbReference type="ChEBI" id="CHEBI:18420"/>
    </cofactor>
</comment>
<dbReference type="InterPro" id="IPR015222">
    <property type="entry name" value="Tam41"/>
</dbReference>
<evidence type="ECO:0000256" key="13">
    <source>
        <dbReference type="ARBA" id="ARBA00022842"/>
    </source>
</evidence>
<evidence type="ECO:0000256" key="11">
    <source>
        <dbReference type="ARBA" id="ARBA00022695"/>
    </source>
</evidence>
<evidence type="ECO:0000256" key="5">
    <source>
        <dbReference type="ARBA" id="ARBA00005189"/>
    </source>
</evidence>
<comment type="similarity">
    <text evidence="6 21">Belongs to the TAM41 family.</text>
</comment>
<dbReference type="EMBL" id="LR790943">
    <property type="protein sequence ID" value="CAB3266805.1"/>
    <property type="molecule type" value="mRNA"/>
</dbReference>
<proteinExistence type="evidence at transcript level"/>